<keyword evidence="2" id="KW-1185">Reference proteome</keyword>
<evidence type="ECO:0000313" key="2">
    <source>
        <dbReference type="Proteomes" id="UP001060215"/>
    </source>
</evidence>
<reference evidence="1 2" key="1">
    <citation type="journal article" date="2022" name="Plant J.">
        <title>Chromosome-level genome of Camellia lanceoleosa provides a valuable resource for understanding genome evolution and self-incompatibility.</title>
        <authorList>
            <person name="Gong W."/>
            <person name="Xiao S."/>
            <person name="Wang L."/>
            <person name="Liao Z."/>
            <person name="Chang Y."/>
            <person name="Mo W."/>
            <person name="Hu G."/>
            <person name="Li W."/>
            <person name="Zhao G."/>
            <person name="Zhu H."/>
            <person name="Hu X."/>
            <person name="Ji K."/>
            <person name="Xiang X."/>
            <person name="Song Q."/>
            <person name="Yuan D."/>
            <person name="Jin S."/>
            <person name="Zhang L."/>
        </authorList>
    </citation>
    <scope>NUCLEOTIDE SEQUENCE [LARGE SCALE GENOMIC DNA]</scope>
    <source>
        <strain evidence="1">SQ_2022a</strain>
    </source>
</reference>
<accession>A0ACC0F7A3</accession>
<dbReference type="Proteomes" id="UP001060215">
    <property type="component" value="Chromosome 11"/>
</dbReference>
<evidence type="ECO:0000313" key="1">
    <source>
        <dbReference type="EMBL" id="KAI7984611.1"/>
    </source>
</evidence>
<comment type="caution">
    <text evidence="1">The sequence shown here is derived from an EMBL/GenBank/DDBJ whole genome shotgun (WGS) entry which is preliminary data.</text>
</comment>
<dbReference type="EMBL" id="CM045768">
    <property type="protein sequence ID" value="KAI7984611.1"/>
    <property type="molecule type" value="Genomic_DNA"/>
</dbReference>
<proteinExistence type="predicted"/>
<sequence length="117" mass="12877">MQQHNLEKPTAIEAAVNEVVVFNVAFVAESKIQIYRCFCSTCSDKLGLSLELGSFTARVMILIIDLVQHTLEQVGMSLAQIGEFVFVLLSRASNLHLVEVSAIITVSPDNVFYPAYA</sequence>
<gene>
    <name evidence="1" type="ORF">LOK49_LG15G01599</name>
</gene>
<organism evidence="1 2">
    <name type="scientific">Camellia lanceoleosa</name>
    <dbReference type="NCBI Taxonomy" id="1840588"/>
    <lineage>
        <taxon>Eukaryota</taxon>
        <taxon>Viridiplantae</taxon>
        <taxon>Streptophyta</taxon>
        <taxon>Embryophyta</taxon>
        <taxon>Tracheophyta</taxon>
        <taxon>Spermatophyta</taxon>
        <taxon>Magnoliopsida</taxon>
        <taxon>eudicotyledons</taxon>
        <taxon>Gunneridae</taxon>
        <taxon>Pentapetalae</taxon>
        <taxon>asterids</taxon>
        <taxon>Ericales</taxon>
        <taxon>Theaceae</taxon>
        <taxon>Camellia</taxon>
    </lineage>
</organism>
<protein>
    <submittedName>
        <fullName evidence="1">K(+) efflux antiporter 4</fullName>
    </submittedName>
</protein>
<name>A0ACC0F7A3_9ERIC</name>